<proteinExistence type="predicted"/>
<evidence type="ECO:0000256" key="1">
    <source>
        <dbReference type="SAM" id="MobiDB-lite"/>
    </source>
</evidence>
<feature type="region of interest" description="Disordered" evidence="1">
    <location>
        <begin position="1"/>
        <end position="57"/>
    </location>
</feature>
<feature type="compositionally biased region" description="Polar residues" evidence="1">
    <location>
        <begin position="43"/>
        <end position="57"/>
    </location>
</feature>
<accession>A0AAD4TIV8</accession>
<reference evidence="2" key="1">
    <citation type="submission" date="2022-04" db="EMBL/GenBank/DDBJ databases">
        <title>A functionally conserved STORR gene fusion in Papaver species that diverged 16.8 million years ago.</title>
        <authorList>
            <person name="Catania T."/>
        </authorList>
    </citation>
    <scope>NUCLEOTIDE SEQUENCE</scope>
    <source>
        <strain evidence="2">S-188037</strain>
    </source>
</reference>
<dbReference type="AlphaFoldDB" id="A0AAD4TIV8"/>
<name>A0AAD4TIV8_9MAGN</name>
<keyword evidence="3" id="KW-1185">Reference proteome</keyword>
<dbReference type="Proteomes" id="UP001202328">
    <property type="component" value="Unassembled WGS sequence"/>
</dbReference>
<protein>
    <submittedName>
        <fullName evidence="2">Uncharacterized protein</fullName>
    </submittedName>
</protein>
<dbReference type="EMBL" id="JAJJMB010001096">
    <property type="protein sequence ID" value="KAI3958680.1"/>
    <property type="molecule type" value="Genomic_DNA"/>
</dbReference>
<evidence type="ECO:0000313" key="2">
    <source>
        <dbReference type="EMBL" id="KAI3958680.1"/>
    </source>
</evidence>
<sequence length="72" mass="8001">MSCQMSHSMEDDGYIASPVDKTSSRKNNGMADREDDIQDAQEDSTPSTDPSYIHSSLSQTLHRCTSDVFKLT</sequence>
<organism evidence="2 3">
    <name type="scientific">Papaver atlanticum</name>
    <dbReference type="NCBI Taxonomy" id="357466"/>
    <lineage>
        <taxon>Eukaryota</taxon>
        <taxon>Viridiplantae</taxon>
        <taxon>Streptophyta</taxon>
        <taxon>Embryophyta</taxon>
        <taxon>Tracheophyta</taxon>
        <taxon>Spermatophyta</taxon>
        <taxon>Magnoliopsida</taxon>
        <taxon>Ranunculales</taxon>
        <taxon>Papaveraceae</taxon>
        <taxon>Papaveroideae</taxon>
        <taxon>Papaver</taxon>
    </lineage>
</organism>
<evidence type="ECO:0000313" key="3">
    <source>
        <dbReference type="Proteomes" id="UP001202328"/>
    </source>
</evidence>
<feature type="compositionally biased region" description="Acidic residues" evidence="1">
    <location>
        <begin position="33"/>
        <end position="42"/>
    </location>
</feature>
<gene>
    <name evidence="2" type="ORF">MKW98_030345</name>
</gene>
<comment type="caution">
    <text evidence="2">The sequence shown here is derived from an EMBL/GenBank/DDBJ whole genome shotgun (WGS) entry which is preliminary data.</text>
</comment>